<sequence>MRALAGVELLEAAEICRDGHHIDAALFLAWRADPALQADTVAELDVGQRDRLLLDMRAATFGSRLDLSAVCPVCAESLDVGLSTQALAVEGPDEATFEALSLIELDGARFRLRPADSRDLAAVAGLDDSQEARRVLALRCLEPLDAVEPEGLGDRLVDLVAERMAVLDPQADLFAALACPDCGHAWEAPIDIGLVLINEIETAADRLLADIHDLAHAYHWSEAEILALPAHRRRTYLQLVRS</sequence>
<dbReference type="EMBL" id="CP000927">
    <property type="protein sequence ID" value="ABZ70951.1"/>
    <property type="molecule type" value="Genomic_DNA"/>
</dbReference>
<protein>
    <recommendedName>
        <fullName evidence="2">T4 bacteriophage base plate protein</fullName>
    </recommendedName>
</protein>
<gene>
    <name evidence="1" type="ordered locus">Caul_1822</name>
</gene>
<dbReference type="HOGENOM" id="CLU_076891_0_0_5"/>
<accession>B0T4J9</accession>
<reference evidence="1" key="1">
    <citation type="submission" date="2008-01" db="EMBL/GenBank/DDBJ databases">
        <title>Complete sequence of chromosome of Caulobacter sp. K31.</title>
        <authorList>
            <consortium name="US DOE Joint Genome Institute"/>
            <person name="Copeland A."/>
            <person name="Lucas S."/>
            <person name="Lapidus A."/>
            <person name="Barry K."/>
            <person name="Glavina del Rio T."/>
            <person name="Dalin E."/>
            <person name="Tice H."/>
            <person name="Pitluck S."/>
            <person name="Bruce D."/>
            <person name="Goodwin L."/>
            <person name="Thompson L.S."/>
            <person name="Brettin T."/>
            <person name="Detter J.C."/>
            <person name="Han C."/>
            <person name="Schmutz J."/>
            <person name="Larimer F."/>
            <person name="Land M."/>
            <person name="Hauser L."/>
            <person name="Kyrpides N."/>
            <person name="Kim E."/>
            <person name="Stephens C."/>
            <person name="Richardson P."/>
        </authorList>
    </citation>
    <scope>NUCLEOTIDE SEQUENCE [LARGE SCALE GENOMIC DNA]</scope>
    <source>
        <strain evidence="1">K31</strain>
    </source>
</reference>
<dbReference type="AlphaFoldDB" id="B0T4J9"/>
<organism evidence="1">
    <name type="scientific">Caulobacter sp. (strain K31)</name>
    <dbReference type="NCBI Taxonomy" id="366602"/>
    <lineage>
        <taxon>Bacteria</taxon>
        <taxon>Pseudomonadati</taxon>
        <taxon>Pseudomonadota</taxon>
        <taxon>Alphaproteobacteria</taxon>
        <taxon>Caulobacterales</taxon>
        <taxon>Caulobacteraceae</taxon>
        <taxon>Caulobacter</taxon>
    </lineage>
</organism>
<dbReference type="eggNOG" id="ENOG5030ZP1">
    <property type="taxonomic scope" value="Bacteria"/>
</dbReference>
<evidence type="ECO:0000313" key="1">
    <source>
        <dbReference type="EMBL" id="ABZ70951.1"/>
    </source>
</evidence>
<name>B0T4J9_CAUSK</name>
<dbReference type="KEGG" id="cak:Caul_1822"/>
<dbReference type="STRING" id="366602.Caul_1822"/>
<evidence type="ECO:0008006" key="2">
    <source>
        <dbReference type="Google" id="ProtNLM"/>
    </source>
</evidence>
<dbReference type="OrthoDB" id="283948at2"/>
<proteinExistence type="predicted"/>